<dbReference type="InterPro" id="IPR018721">
    <property type="entry name" value="DUF2252"/>
</dbReference>
<organism evidence="2 3">
    <name type="scientific">Longispora fulva</name>
    <dbReference type="NCBI Taxonomy" id="619741"/>
    <lineage>
        <taxon>Bacteria</taxon>
        <taxon>Bacillati</taxon>
        <taxon>Actinomycetota</taxon>
        <taxon>Actinomycetes</taxon>
        <taxon>Micromonosporales</taxon>
        <taxon>Micromonosporaceae</taxon>
        <taxon>Longispora</taxon>
    </lineage>
</organism>
<keyword evidence="3" id="KW-1185">Reference proteome</keyword>
<evidence type="ECO:0000313" key="2">
    <source>
        <dbReference type="EMBL" id="MBG6135548.1"/>
    </source>
</evidence>
<keyword evidence="1" id="KW-0732">Signal</keyword>
<dbReference type="PANTHER" id="PTHR39441">
    <property type="entry name" value="DUF2252 DOMAIN-CONTAINING PROTEIN"/>
    <property type="match status" value="1"/>
</dbReference>
<protein>
    <submittedName>
        <fullName evidence="2">Uncharacterized protein (DUF2252 family)</fullName>
    </submittedName>
</protein>
<reference evidence="2" key="1">
    <citation type="submission" date="2020-11" db="EMBL/GenBank/DDBJ databases">
        <title>Sequencing the genomes of 1000 actinobacteria strains.</title>
        <authorList>
            <person name="Klenk H.-P."/>
        </authorList>
    </citation>
    <scope>NUCLEOTIDE SEQUENCE</scope>
    <source>
        <strain evidence="2">DSM 45356</strain>
    </source>
</reference>
<dbReference type="AlphaFoldDB" id="A0A8J7GGC8"/>
<evidence type="ECO:0000313" key="3">
    <source>
        <dbReference type="Proteomes" id="UP000622552"/>
    </source>
</evidence>
<name>A0A8J7GGC8_9ACTN</name>
<evidence type="ECO:0000256" key="1">
    <source>
        <dbReference type="SAM" id="SignalP"/>
    </source>
</evidence>
<feature type="chain" id="PRO_5035267681" evidence="1">
    <location>
        <begin position="27"/>
        <end position="451"/>
    </location>
</feature>
<dbReference type="RefSeq" id="WP_197002643.1">
    <property type="nucleotide sequence ID" value="NZ_BONS01000002.1"/>
</dbReference>
<proteinExistence type="predicted"/>
<accession>A0A8J7GGC8</accession>
<dbReference type="PANTHER" id="PTHR39441:SF1">
    <property type="entry name" value="DUF2252 DOMAIN-CONTAINING PROTEIN"/>
    <property type="match status" value="1"/>
</dbReference>
<dbReference type="Proteomes" id="UP000622552">
    <property type="component" value="Unassembled WGS sequence"/>
</dbReference>
<feature type="signal peptide" evidence="1">
    <location>
        <begin position="1"/>
        <end position="26"/>
    </location>
</feature>
<gene>
    <name evidence="2" type="ORF">IW245_001742</name>
</gene>
<dbReference type="Pfam" id="PF10009">
    <property type="entry name" value="DUF2252"/>
    <property type="match status" value="1"/>
</dbReference>
<sequence length="451" mass="47906">MRLLPWSVAVLVTATLVTVPAGPAAAALTRDPVTVVYTRDHALHVLNGGATDDDLAARTAKLASSAWAFFRGTSPLYYRDLGELAPSAYATGGSDVWITGDAHLENTGADRGADNVEQYQVTDTDDAWRGSWTWELRREAVAIVLAGRANGRSATAIAGDVDTLVAEYAQWIDKFHGTGDELTWRLTATNTSDLSAALIADSAGDHRSDLLARWTTVSGGTRTFASDPELQTVPAATRTSLINAVASYRTTAGEPLSAGEAVVKDVRRRLGAGTGSLGRFRWYVLIEGDTTSTSDDRILELKQQVDPAPKQLAPTATTLTGGQRPALALRWLANQSDPLAGWASVGTVPVLVKEKSPFAEDLAIADLTSSAKWDDTVRDIGRLLAAAHSRADQDLTGTGLSYSADAAIDNAITSVSGLQAETRAFATGYADQVTLDWQSYVAARNSGRPLY</sequence>
<comment type="caution">
    <text evidence="2">The sequence shown here is derived from an EMBL/GenBank/DDBJ whole genome shotgun (WGS) entry which is preliminary data.</text>
</comment>
<dbReference type="EMBL" id="JADOUF010000001">
    <property type="protein sequence ID" value="MBG6135548.1"/>
    <property type="molecule type" value="Genomic_DNA"/>
</dbReference>